<dbReference type="Gene3D" id="3.90.1150.10">
    <property type="entry name" value="Aspartate Aminotransferase, domain 1"/>
    <property type="match status" value="1"/>
</dbReference>
<keyword evidence="3" id="KW-0663">Pyridoxal phosphate</keyword>
<keyword evidence="7" id="KW-0808">Transferase</keyword>
<dbReference type="InterPro" id="IPR027619">
    <property type="entry name" value="C-S_lyase_PatB-like"/>
</dbReference>
<dbReference type="Proteomes" id="UP000696184">
    <property type="component" value="Unassembled WGS sequence"/>
</dbReference>
<organism evidence="7 8">
    <name type="scientific">Xenorhabdus lircayensis</name>
    <dbReference type="NCBI Taxonomy" id="2763499"/>
    <lineage>
        <taxon>Bacteria</taxon>
        <taxon>Pseudomonadati</taxon>
        <taxon>Pseudomonadota</taxon>
        <taxon>Gammaproteobacteria</taxon>
        <taxon>Enterobacterales</taxon>
        <taxon>Morganellaceae</taxon>
        <taxon>Xenorhabdus</taxon>
    </lineage>
</organism>
<evidence type="ECO:0000256" key="3">
    <source>
        <dbReference type="ARBA" id="ARBA00022898"/>
    </source>
</evidence>
<evidence type="ECO:0000256" key="2">
    <source>
        <dbReference type="ARBA" id="ARBA00012224"/>
    </source>
</evidence>
<evidence type="ECO:0000259" key="6">
    <source>
        <dbReference type="Pfam" id="PF00155"/>
    </source>
</evidence>
<dbReference type="SUPFAM" id="SSF53383">
    <property type="entry name" value="PLP-dependent transferases"/>
    <property type="match status" value="1"/>
</dbReference>
<evidence type="ECO:0000313" key="7">
    <source>
        <dbReference type="EMBL" id="MBI6548801.1"/>
    </source>
</evidence>
<accession>A0ABS0U4I5</accession>
<dbReference type="InterPro" id="IPR015424">
    <property type="entry name" value="PyrdxlP-dep_Trfase"/>
</dbReference>
<reference evidence="7 8" key="1">
    <citation type="submission" date="2020-08" db="EMBL/GenBank/DDBJ databases">
        <title>Description of Xenorhabdus lircayensis sp. nov., the symbiotic bacterium associated with the entomopathogenic nematode Steirnernema unicornum.</title>
        <authorList>
            <person name="Castaneda-Alvarez C."/>
            <person name="Prodan S."/>
            <person name="Zamorano A."/>
            <person name="San-Blas E."/>
            <person name="Aballay E."/>
        </authorList>
    </citation>
    <scope>NUCLEOTIDE SEQUENCE [LARGE SCALE GENOMIC DNA]</scope>
    <source>
        <strain evidence="7 8">VLS</strain>
    </source>
</reference>
<dbReference type="InterPro" id="IPR051798">
    <property type="entry name" value="Class-II_PLP-Dep_Aminotrans"/>
</dbReference>
<dbReference type="Gene3D" id="3.40.640.10">
    <property type="entry name" value="Type I PLP-dependent aspartate aminotransferase-like (Major domain)"/>
    <property type="match status" value="1"/>
</dbReference>
<dbReference type="NCBIfam" id="TIGR04350">
    <property type="entry name" value="C_S_lyase_PatB"/>
    <property type="match status" value="1"/>
</dbReference>
<proteinExistence type="inferred from homology"/>
<evidence type="ECO:0000256" key="5">
    <source>
        <dbReference type="ARBA" id="ARBA00037974"/>
    </source>
</evidence>
<dbReference type="InterPro" id="IPR015421">
    <property type="entry name" value="PyrdxlP-dep_Trfase_major"/>
</dbReference>
<evidence type="ECO:0000256" key="4">
    <source>
        <dbReference type="ARBA" id="ARBA00023239"/>
    </source>
</evidence>
<dbReference type="PANTHER" id="PTHR43525">
    <property type="entry name" value="PROTEIN MALY"/>
    <property type="match status" value="1"/>
</dbReference>
<comment type="caution">
    <text evidence="7">The sequence shown here is derived from an EMBL/GenBank/DDBJ whole genome shotgun (WGS) entry which is preliminary data.</text>
</comment>
<dbReference type="PANTHER" id="PTHR43525:SF1">
    <property type="entry name" value="PROTEIN MALY"/>
    <property type="match status" value="1"/>
</dbReference>
<comment type="cofactor">
    <cofactor evidence="1">
        <name>pyridoxal 5'-phosphate</name>
        <dbReference type="ChEBI" id="CHEBI:597326"/>
    </cofactor>
</comment>
<dbReference type="InterPro" id="IPR015422">
    <property type="entry name" value="PyrdxlP-dep_Trfase_small"/>
</dbReference>
<keyword evidence="8" id="KW-1185">Reference proteome</keyword>
<sequence>MKSPDFNQIIDRHNTGSIKWDFLDRDLQLNQTDLLPMWVSDFDFQCPIEVLQALSSRIDHGIFGYSERDDLYYQAAIDWFSRRHKLTLHKEWFTSIEGVIPGLSLLIQMLSKPGEGVIIQGPYYASFAKIITMNDRVLIENPLLESSESYQIDYDHLEHILEQHRPPLLLLCNPHNPTGRCWNRDELHQLLILCKRYGTTVISDEIWADLILPWGKFTSILHLGSEWHSNVIAATSASKTFGLASLRISNFLIPDPSLRQAFNDRLNAHGLDVFNSLSMTAATAAYQYGDTWFDKLQDYLAENRDWFEKALASSAPWCRMTKAEGTYLAWLDCRDLGLDDNTLQQELMQKAKIAVSMGCSFGDRGKGFIRINLGCPRQYLEKAIAGLARLTPIKVNTIK</sequence>
<keyword evidence="4" id="KW-0456">Lyase</keyword>
<dbReference type="CDD" id="cd00609">
    <property type="entry name" value="AAT_like"/>
    <property type="match status" value="1"/>
</dbReference>
<evidence type="ECO:0000256" key="1">
    <source>
        <dbReference type="ARBA" id="ARBA00001933"/>
    </source>
</evidence>
<comment type="similarity">
    <text evidence="5">Belongs to the class-II pyridoxal-phosphate-dependent aminotransferase family. MalY/PatB cystathionine beta-lyase subfamily.</text>
</comment>
<dbReference type="EC" id="4.4.1.13" evidence="2"/>
<evidence type="ECO:0000313" key="8">
    <source>
        <dbReference type="Proteomes" id="UP000696184"/>
    </source>
</evidence>
<gene>
    <name evidence="7" type="ORF">H8A87_08730</name>
</gene>
<keyword evidence="7" id="KW-0032">Aminotransferase</keyword>
<name>A0ABS0U4I5_9GAMM</name>
<dbReference type="InterPro" id="IPR004839">
    <property type="entry name" value="Aminotransferase_I/II_large"/>
</dbReference>
<feature type="domain" description="Aminotransferase class I/classII large" evidence="6">
    <location>
        <begin position="37"/>
        <end position="385"/>
    </location>
</feature>
<dbReference type="EMBL" id="JACOII010000033">
    <property type="protein sequence ID" value="MBI6548801.1"/>
    <property type="molecule type" value="Genomic_DNA"/>
</dbReference>
<dbReference type="Pfam" id="PF00155">
    <property type="entry name" value="Aminotran_1_2"/>
    <property type="match status" value="1"/>
</dbReference>
<dbReference type="RefSeq" id="WP_198689585.1">
    <property type="nucleotide sequence ID" value="NZ_CAWPUD010000031.1"/>
</dbReference>
<protein>
    <recommendedName>
        <fullName evidence="2">cysteine-S-conjugate beta-lyase</fullName>
        <ecNumber evidence="2">4.4.1.13</ecNumber>
    </recommendedName>
</protein>
<dbReference type="GO" id="GO:0008483">
    <property type="term" value="F:transaminase activity"/>
    <property type="evidence" value="ECO:0007669"/>
    <property type="project" value="UniProtKB-KW"/>
</dbReference>